<name>A0A8B6G996_MYTGA</name>
<keyword evidence="1" id="KW-0812">Transmembrane</keyword>
<dbReference type="Pfam" id="PF09335">
    <property type="entry name" value="VTT_dom"/>
    <property type="match status" value="1"/>
</dbReference>
<evidence type="ECO:0000259" key="2">
    <source>
        <dbReference type="Pfam" id="PF09335"/>
    </source>
</evidence>
<dbReference type="InterPro" id="IPR032816">
    <property type="entry name" value="VTT_dom"/>
</dbReference>
<proteinExistence type="predicted"/>
<keyword evidence="4" id="KW-1185">Reference proteome</keyword>
<dbReference type="PANTHER" id="PTHR46593">
    <property type="entry name" value="TRANSMEMBRANE PROTEIN 64"/>
    <property type="match status" value="1"/>
</dbReference>
<dbReference type="OrthoDB" id="166803at2759"/>
<protein>
    <recommendedName>
        <fullName evidence="2">VTT domain-containing protein</fullName>
    </recommendedName>
</protein>
<dbReference type="GO" id="GO:0005783">
    <property type="term" value="C:endoplasmic reticulum"/>
    <property type="evidence" value="ECO:0007669"/>
    <property type="project" value="TreeGrafter"/>
</dbReference>
<dbReference type="EMBL" id="UYJE01008038">
    <property type="protein sequence ID" value="VDI60484.1"/>
    <property type="molecule type" value="Genomic_DNA"/>
</dbReference>
<evidence type="ECO:0000313" key="4">
    <source>
        <dbReference type="Proteomes" id="UP000596742"/>
    </source>
</evidence>
<dbReference type="PANTHER" id="PTHR46593:SF1">
    <property type="entry name" value="TRANSMEMBRANE PROTEIN 64"/>
    <property type="match status" value="1"/>
</dbReference>
<gene>
    <name evidence="3" type="ORF">MGAL_10B000555</name>
</gene>
<evidence type="ECO:0000313" key="3">
    <source>
        <dbReference type="EMBL" id="VDI60484.1"/>
    </source>
</evidence>
<dbReference type="Proteomes" id="UP000596742">
    <property type="component" value="Unassembled WGS sequence"/>
</dbReference>
<keyword evidence="1" id="KW-0472">Membrane</keyword>
<evidence type="ECO:0000256" key="1">
    <source>
        <dbReference type="SAM" id="Phobius"/>
    </source>
</evidence>
<keyword evidence="1" id="KW-1133">Transmembrane helix</keyword>
<comment type="caution">
    <text evidence="3">The sequence shown here is derived from an EMBL/GenBank/DDBJ whole genome shotgun (WGS) entry which is preliminary data.</text>
</comment>
<organism evidence="3 4">
    <name type="scientific">Mytilus galloprovincialis</name>
    <name type="common">Mediterranean mussel</name>
    <dbReference type="NCBI Taxonomy" id="29158"/>
    <lineage>
        <taxon>Eukaryota</taxon>
        <taxon>Metazoa</taxon>
        <taxon>Spiralia</taxon>
        <taxon>Lophotrochozoa</taxon>
        <taxon>Mollusca</taxon>
        <taxon>Bivalvia</taxon>
        <taxon>Autobranchia</taxon>
        <taxon>Pteriomorphia</taxon>
        <taxon>Mytilida</taxon>
        <taxon>Mytiloidea</taxon>
        <taxon>Mytilidae</taxon>
        <taxon>Mytilinae</taxon>
        <taxon>Mytilus</taxon>
    </lineage>
</organism>
<dbReference type="InterPro" id="IPR053069">
    <property type="entry name" value="TVP38/TMEM64"/>
</dbReference>
<dbReference type="GO" id="GO:0051480">
    <property type="term" value="P:regulation of cytosolic calcium ion concentration"/>
    <property type="evidence" value="ECO:0007669"/>
    <property type="project" value="TreeGrafter"/>
</dbReference>
<feature type="transmembrane region" description="Helical" evidence="1">
    <location>
        <begin position="61"/>
        <end position="81"/>
    </location>
</feature>
<accession>A0A8B6G996</accession>
<feature type="domain" description="VTT" evidence="2">
    <location>
        <begin position="16"/>
        <end position="81"/>
    </location>
</feature>
<feature type="transmembrane region" description="Helical" evidence="1">
    <location>
        <begin position="101"/>
        <end position="118"/>
    </location>
</feature>
<dbReference type="AlphaFoldDB" id="A0A8B6G996"/>
<reference evidence="3" key="1">
    <citation type="submission" date="2018-11" db="EMBL/GenBank/DDBJ databases">
        <authorList>
            <person name="Alioto T."/>
            <person name="Alioto T."/>
        </authorList>
    </citation>
    <scope>NUCLEOTIDE SEQUENCE</scope>
</reference>
<sequence length="161" mass="17614">MKHCCRDWILTKFYNRQIEAFITVVESKQGFKIVALSRLTPIPFGLQNGIFSLTNIPMLKYSAASAIGLGPTAVLNCYMGSTLRSMEDVLSDGSSATTGYIIFAIQIIITVILLTFVVRKARAELKKAVEGDKSKAQIVPLTIDDETVVLVTPEILKSQGS</sequence>